<proteinExistence type="predicted"/>
<evidence type="ECO:0000313" key="1">
    <source>
        <dbReference type="EMBL" id="KAJ0048291.1"/>
    </source>
</evidence>
<keyword evidence="2" id="KW-1185">Reference proteome</keyword>
<gene>
    <name evidence="1" type="ORF">Pint_15350</name>
</gene>
<name>A0ACC0ZAX0_9ROSI</name>
<comment type="caution">
    <text evidence="1">The sequence shown here is derived from an EMBL/GenBank/DDBJ whole genome shotgun (WGS) entry which is preliminary data.</text>
</comment>
<reference evidence="2" key="1">
    <citation type="journal article" date="2023" name="G3 (Bethesda)">
        <title>Genome assembly and association tests identify interacting loci associated with vigor, precocity, and sex in interspecific pistachio rootstocks.</title>
        <authorList>
            <person name="Palmer W."/>
            <person name="Jacygrad E."/>
            <person name="Sagayaradj S."/>
            <person name="Cavanaugh K."/>
            <person name="Han R."/>
            <person name="Bertier L."/>
            <person name="Beede B."/>
            <person name="Kafkas S."/>
            <person name="Golino D."/>
            <person name="Preece J."/>
            <person name="Michelmore R."/>
        </authorList>
    </citation>
    <scope>NUCLEOTIDE SEQUENCE [LARGE SCALE GENOMIC DNA]</scope>
</reference>
<evidence type="ECO:0000313" key="2">
    <source>
        <dbReference type="Proteomes" id="UP001163603"/>
    </source>
</evidence>
<accession>A0ACC0ZAX0</accession>
<dbReference type="EMBL" id="CM047737">
    <property type="protein sequence ID" value="KAJ0048291.1"/>
    <property type="molecule type" value="Genomic_DNA"/>
</dbReference>
<protein>
    <submittedName>
        <fullName evidence="1">Uncharacterized protein</fullName>
    </submittedName>
</protein>
<sequence>MRGKDRSNSLRDNSMKMVVNIVKQSSFSIANMSLGVAKPSTTAKDLGLRKGPVVGDNEPLLPQFPGSQKSEKPWNSPKPIFLMEPNGEDKSSYANILHEEECANYIRKVHQKNQSFSEASNLSQDILPPPPRAVM</sequence>
<dbReference type="Proteomes" id="UP001163603">
    <property type="component" value="Chromosome 2"/>
</dbReference>
<organism evidence="1 2">
    <name type="scientific">Pistacia integerrima</name>
    <dbReference type="NCBI Taxonomy" id="434235"/>
    <lineage>
        <taxon>Eukaryota</taxon>
        <taxon>Viridiplantae</taxon>
        <taxon>Streptophyta</taxon>
        <taxon>Embryophyta</taxon>
        <taxon>Tracheophyta</taxon>
        <taxon>Spermatophyta</taxon>
        <taxon>Magnoliopsida</taxon>
        <taxon>eudicotyledons</taxon>
        <taxon>Gunneridae</taxon>
        <taxon>Pentapetalae</taxon>
        <taxon>rosids</taxon>
        <taxon>malvids</taxon>
        <taxon>Sapindales</taxon>
        <taxon>Anacardiaceae</taxon>
        <taxon>Pistacia</taxon>
    </lineage>
</organism>